<reference evidence="2 3" key="1">
    <citation type="submission" date="2015-10" db="EMBL/GenBank/DDBJ databases">
        <title>Genomic differences between typical nodule nitrogen-fixing rhizobial strains and those coming from bean seeds.</title>
        <authorList>
            <person name="Peralta H."/>
            <person name="Aguilar-Vera A."/>
            <person name="Diaz R."/>
            <person name="Mora Y."/>
            <person name="Martinez-Batallar G."/>
            <person name="Salazar E."/>
            <person name="Vargas-Lagunas C."/>
            <person name="Encarnacion S."/>
            <person name="Girard L."/>
            <person name="Mora J."/>
        </authorList>
    </citation>
    <scope>NUCLEOTIDE SEQUENCE [LARGE SCALE GENOMIC DNA]</scope>
    <source>
        <strain evidence="2 3">CFNEI 73</strain>
        <plasmid evidence="2 3">A</plasmid>
    </source>
</reference>
<dbReference type="KEGG" id="same:SAMCFNEI73_pA0225"/>
<proteinExistence type="predicted"/>
<dbReference type="AlphaFoldDB" id="A0A1L3LSY0"/>
<organism evidence="2 3">
    <name type="scientific">Sinorhizobium americanum</name>
    <dbReference type="NCBI Taxonomy" id="194963"/>
    <lineage>
        <taxon>Bacteria</taxon>
        <taxon>Pseudomonadati</taxon>
        <taxon>Pseudomonadota</taxon>
        <taxon>Alphaproteobacteria</taxon>
        <taxon>Hyphomicrobiales</taxon>
        <taxon>Rhizobiaceae</taxon>
        <taxon>Sinorhizobium/Ensifer group</taxon>
        <taxon>Sinorhizobium</taxon>
    </lineage>
</organism>
<keyword evidence="3" id="KW-1185">Reference proteome</keyword>
<feature type="compositionally biased region" description="Basic and acidic residues" evidence="1">
    <location>
        <begin position="40"/>
        <end position="51"/>
    </location>
</feature>
<feature type="region of interest" description="Disordered" evidence="1">
    <location>
        <begin position="1"/>
        <end position="51"/>
    </location>
</feature>
<protein>
    <submittedName>
        <fullName evidence="2">Uncharacterized protein</fullName>
    </submittedName>
</protein>
<accession>A0A1L3LSY0</accession>
<dbReference type="Proteomes" id="UP000182306">
    <property type="component" value="Plasmid A"/>
</dbReference>
<feature type="compositionally biased region" description="Low complexity" evidence="1">
    <location>
        <begin position="8"/>
        <end position="23"/>
    </location>
</feature>
<dbReference type="EMBL" id="CP013108">
    <property type="protein sequence ID" value="APG93199.1"/>
    <property type="molecule type" value="Genomic_DNA"/>
</dbReference>
<evidence type="ECO:0000256" key="1">
    <source>
        <dbReference type="SAM" id="MobiDB-lite"/>
    </source>
</evidence>
<evidence type="ECO:0000313" key="2">
    <source>
        <dbReference type="EMBL" id="APG93199.1"/>
    </source>
</evidence>
<name>A0A1L3LSY0_9HYPH</name>
<geneLocation type="plasmid" evidence="2 3">
    <name>A</name>
</geneLocation>
<sequence length="51" mass="5828">MRREQPAEEAQSQQPAPARQPQQDLNPELKAIEAQMTAQRSRERDGADRGR</sequence>
<keyword evidence="2" id="KW-0614">Plasmid</keyword>
<gene>
    <name evidence="2" type="ORF">SAMCFNEI73_pA0225</name>
</gene>
<evidence type="ECO:0000313" key="3">
    <source>
        <dbReference type="Proteomes" id="UP000182306"/>
    </source>
</evidence>